<evidence type="ECO:0000256" key="6">
    <source>
        <dbReference type="SAM" id="Phobius"/>
    </source>
</evidence>
<evidence type="ECO:0000256" key="2">
    <source>
        <dbReference type="ARBA" id="ARBA00022692"/>
    </source>
</evidence>
<sequence>MDQAAFVVCSLISNLGFVGTILNTIQIYVLCQCNINSRLTTLLLRTQSVIDAYTCLMIFISKLAGPEINTGSTLLNQFFCYLWFGDNMFWLGIAISVQNLTCISFDRFCAVCFPRQYKVRQTLLIIGCYLYEVGIALFLFIPNFFMRRFKSNKCYAQYAFDGVAIQQFFEIQAYLWMLFNYLFPAVVMISSHAYVIYVIRHPSAGQQSSQHARTNVKRLILTTSMMAGFLLALHSYESIRYILAHSEVFPYAEGSAVQQVGALLITLSSVLNPCVLTATSHTVRRQVIKSVLRYDDFNTSVSDTTVANAYT</sequence>
<keyword evidence="5" id="KW-0807">Transducer</keyword>
<dbReference type="OrthoDB" id="10042731at2759"/>
<dbReference type="InterPro" id="IPR017452">
    <property type="entry name" value="GPCR_Rhodpsn_7TM"/>
</dbReference>
<evidence type="ECO:0000256" key="1">
    <source>
        <dbReference type="ARBA" id="ARBA00004370"/>
    </source>
</evidence>
<dbReference type="PANTHER" id="PTHR45698">
    <property type="entry name" value="TRACE AMINE-ASSOCIATED RECEPTOR 19N-RELATED"/>
    <property type="match status" value="1"/>
</dbReference>
<feature type="transmembrane region" description="Helical" evidence="6">
    <location>
        <begin position="256"/>
        <end position="279"/>
    </location>
</feature>
<dbReference type="Proteomes" id="UP000308267">
    <property type="component" value="Unassembled WGS sequence"/>
</dbReference>
<feature type="transmembrane region" description="Helical" evidence="6">
    <location>
        <begin position="81"/>
        <end position="101"/>
    </location>
</feature>
<dbReference type="PRINTS" id="PR00237">
    <property type="entry name" value="GPCRRHODOPSN"/>
</dbReference>
<keyword evidence="3 6" id="KW-1133">Transmembrane helix</keyword>
<organism evidence="8 9">
    <name type="scientific">Opisthorchis felineus</name>
    <dbReference type="NCBI Taxonomy" id="147828"/>
    <lineage>
        <taxon>Eukaryota</taxon>
        <taxon>Metazoa</taxon>
        <taxon>Spiralia</taxon>
        <taxon>Lophotrochozoa</taxon>
        <taxon>Platyhelminthes</taxon>
        <taxon>Trematoda</taxon>
        <taxon>Digenea</taxon>
        <taxon>Opisthorchiida</taxon>
        <taxon>Opisthorchiata</taxon>
        <taxon>Opisthorchiidae</taxon>
        <taxon>Opisthorchis</taxon>
    </lineage>
</organism>
<dbReference type="GO" id="GO:0016020">
    <property type="term" value="C:membrane"/>
    <property type="evidence" value="ECO:0007669"/>
    <property type="project" value="UniProtKB-SubCell"/>
</dbReference>
<dbReference type="PROSITE" id="PS50262">
    <property type="entry name" value="G_PROTEIN_RECEP_F1_2"/>
    <property type="match status" value="1"/>
</dbReference>
<dbReference type="AlphaFoldDB" id="A0A4S2LFE6"/>
<dbReference type="Pfam" id="PF00001">
    <property type="entry name" value="7tm_1"/>
    <property type="match status" value="1"/>
</dbReference>
<feature type="transmembrane region" description="Helical" evidence="6">
    <location>
        <begin position="178"/>
        <end position="199"/>
    </location>
</feature>
<keyword evidence="5" id="KW-0675">Receptor</keyword>
<accession>A0A4S2LFE6</accession>
<name>A0A4S2LFE6_OPIFE</name>
<comment type="caution">
    <text evidence="8">The sequence shown here is derived from an EMBL/GenBank/DDBJ whole genome shotgun (WGS) entry which is preliminary data.</text>
</comment>
<evidence type="ECO:0000256" key="5">
    <source>
        <dbReference type="RuleBase" id="RU000688"/>
    </source>
</evidence>
<keyword evidence="4 6" id="KW-0472">Membrane</keyword>
<dbReference type="SUPFAM" id="SSF81321">
    <property type="entry name" value="Family A G protein-coupled receptor-like"/>
    <property type="match status" value="1"/>
</dbReference>
<keyword evidence="9" id="KW-1185">Reference proteome</keyword>
<evidence type="ECO:0000256" key="3">
    <source>
        <dbReference type="ARBA" id="ARBA00022989"/>
    </source>
</evidence>
<dbReference type="PROSITE" id="PS00237">
    <property type="entry name" value="G_PROTEIN_RECEP_F1_1"/>
    <property type="match status" value="1"/>
</dbReference>
<evidence type="ECO:0000256" key="4">
    <source>
        <dbReference type="ARBA" id="ARBA00023136"/>
    </source>
</evidence>
<proteinExistence type="inferred from homology"/>
<evidence type="ECO:0000259" key="7">
    <source>
        <dbReference type="PROSITE" id="PS50262"/>
    </source>
</evidence>
<comment type="similarity">
    <text evidence="5">Belongs to the G-protein coupled receptor 1 family.</text>
</comment>
<protein>
    <recommendedName>
        <fullName evidence="7">G-protein coupled receptors family 1 profile domain-containing protein</fullName>
    </recommendedName>
</protein>
<feature type="transmembrane region" description="Helical" evidence="6">
    <location>
        <begin position="122"/>
        <end position="141"/>
    </location>
</feature>
<dbReference type="PANTHER" id="PTHR45698:SF1">
    <property type="entry name" value="TRACE AMINE-ASSOCIATED RECEPTOR 13C-LIKE"/>
    <property type="match status" value="1"/>
</dbReference>
<dbReference type="InterPro" id="IPR000276">
    <property type="entry name" value="GPCR_Rhodpsn"/>
</dbReference>
<reference evidence="8 9" key="1">
    <citation type="journal article" date="2019" name="BMC Genomics">
        <title>New insights from Opisthorchis felineus genome: update on genomics of the epidemiologically important liver flukes.</title>
        <authorList>
            <person name="Ershov N.I."/>
            <person name="Mordvinov V.A."/>
            <person name="Prokhortchouk E.B."/>
            <person name="Pakharukova M.Y."/>
            <person name="Gunbin K.V."/>
            <person name="Ustyantsev K."/>
            <person name="Genaev M.A."/>
            <person name="Blinov A.G."/>
            <person name="Mazur A."/>
            <person name="Boulygina E."/>
            <person name="Tsygankova S."/>
            <person name="Khrameeva E."/>
            <person name="Chekanov N."/>
            <person name="Fan G."/>
            <person name="Xiao A."/>
            <person name="Zhang H."/>
            <person name="Xu X."/>
            <person name="Yang H."/>
            <person name="Solovyev V."/>
            <person name="Lee S.M."/>
            <person name="Liu X."/>
            <person name="Afonnikov D.A."/>
            <person name="Skryabin K.G."/>
        </authorList>
    </citation>
    <scope>NUCLEOTIDE SEQUENCE [LARGE SCALE GENOMIC DNA]</scope>
    <source>
        <strain evidence="8">AK-0245</strain>
        <tissue evidence="8">Whole organism</tissue>
    </source>
</reference>
<dbReference type="EMBL" id="SJOL01007632">
    <property type="protein sequence ID" value="TGZ62265.1"/>
    <property type="molecule type" value="Genomic_DNA"/>
</dbReference>
<feature type="transmembrane region" description="Helical" evidence="6">
    <location>
        <begin position="6"/>
        <end position="30"/>
    </location>
</feature>
<dbReference type="GO" id="GO:0004930">
    <property type="term" value="F:G protein-coupled receptor activity"/>
    <property type="evidence" value="ECO:0007669"/>
    <property type="project" value="UniProtKB-KW"/>
</dbReference>
<evidence type="ECO:0000313" key="9">
    <source>
        <dbReference type="Proteomes" id="UP000308267"/>
    </source>
</evidence>
<dbReference type="CDD" id="cd00637">
    <property type="entry name" value="7tm_classA_rhodopsin-like"/>
    <property type="match status" value="1"/>
</dbReference>
<feature type="domain" description="G-protein coupled receptors family 1 profile" evidence="7">
    <location>
        <begin position="22"/>
        <end position="276"/>
    </location>
</feature>
<feature type="transmembrane region" description="Helical" evidence="6">
    <location>
        <begin position="219"/>
        <end position="236"/>
    </location>
</feature>
<keyword evidence="2 5" id="KW-0812">Transmembrane</keyword>
<evidence type="ECO:0000313" key="8">
    <source>
        <dbReference type="EMBL" id="TGZ62265.1"/>
    </source>
</evidence>
<comment type="subcellular location">
    <subcellularLocation>
        <location evidence="1">Membrane</location>
    </subcellularLocation>
</comment>
<gene>
    <name evidence="8" type="ORF">CRM22_007533</name>
</gene>
<dbReference type="Gene3D" id="1.20.1070.10">
    <property type="entry name" value="Rhodopsin 7-helix transmembrane proteins"/>
    <property type="match status" value="1"/>
</dbReference>
<keyword evidence="5" id="KW-0297">G-protein coupled receptor</keyword>
<dbReference type="STRING" id="147828.A0A4S2LFE6"/>